<evidence type="ECO:0000256" key="3">
    <source>
        <dbReference type="ARBA" id="ARBA00022833"/>
    </source>
</evidence>
<dbReference type="PROSITE" id="PS51891">
    <property type="entry name" value="CENP_V_GFA"/>
    <property type="match status" value="1"/>
</dbReference>
<comment type="caution">
    <text evidence="7">The sequence shown here is derived from an EMBL/GenBank/DDBJ whole genome shotgun (WGS) entry which is preliminary data.</text>
</comment>
<dbReference type="PANTHER" id="PTHR33337:SF40">
    <property type="entry name" value="CENP-V_GFA DOMAIN-CONTAINING PROTEIN-RELATED"/>
    <property type="match status" value="1"/>
</dbReference>
<dbReference type="GO" id="GO:0046872">
    <property type="term" value="F:metal ion binding"/>
    <property type="evidence" value="ECO:0007669"/>
    <property type="project" value="UniProtKB-KW"/>
</dbReference>
<proteinExistence type="inferred from homology"/>
<dbReference type="Gene3D" id="3.90.1590.10">
    <property type="entry name" value="glutathione-dependent formaldehyde- activating enzyme (gfa)"/>
    <property type="match status" value="1"/>
</dbReference>
<keyword evidence="2" id="KW-0479">Metal-binding</keyword>
<reference evidence="7 8" key="1">
    <citation type="journal article" date="2014" name="Genome Announc.">
        <title>Draft Genome Sequence of Lutibaculum baratangense Strain AMV1T, Isolated from a Mud Volcano in Andamans, India.</title>
        <authorList>
            <person name="Singh A."/>
            <person name="Sreenivas A."/>
            <person name="Sathyanarayana Reddy G."/>
            <person name="Pinnaka A.K."/>
            <person name="Shivaji S."/>
        </authorList>
    </citation>
    <scope>NUCLEOTIDE SEQUENCE [LARGE SCALE GENOMIC DNA]</scope>
    <source>
        <strain evidence="7 8">AMV1</strain>
    </source>
</reference>
<evidence type="ECO:0000313" key="7">
    <source>
        <dbReference type="EMBL" id="ESR26367.1"/>
    </source>
</evidence>
<gene>
    <name evidence="7" type="ORF">N177_0867</name>
</gene>
<keyword evidence="3" id="KW-0862">Zinc</keyword>
<evidence type="ECO:0000256" key="2">
    <source>
        <dbReference type="ARBA" id="ARBA00022723"/>
    </source>
</evidence>
<evidence type="ECO:0000256" key="4">
    <source>
        <dbReference type="ARBA" id="ARBA00023239"/>
    </source>
</evidence>
<dbReference type="Pfam" id="PF04828">
    <property type="entry name" value="GFA"/>
    <property type="match status" value="1"/>
</dbReference>
<keyword evidence="4" id="KW-0456">Lyase</keyword>
<dbReference type="EMBL" id="AWXZ01000015">
    <property type="protein sequence ID" value="ESR26367.1"/>
    <property type="molecule type" value="Genomic_DNA"/>
</dbReference>
<evidence type="ECO:0000259" key="6">
    <source>
        <dbReference type="PROSITE" id="PS51891"/>
    </source>
</evidence>
<feature type="region of interest" description="Disordered" evidence="5">
    <location>
        <begin position="130"/>
        <end position="149"/>
    </location>
</feature>
<dbReference type="eggNOG" id="COG3791">
    <property type="taxonomic scope" value="Bacteria"/>
</dbReference>
<dbReference type="AlphaFoldDB" id="V4R344"/>
<evidence type="ECO:0000256" key="5">
    <source>
        <dbReference type="SAM" id="MobiDB-lite"/>
    </source>
</evidence>
<evidence type="ECO:0000256" key="1">
    <source>
        <dbReference type="ARBA" id="ARBA00005495"/>
    </source>
</evidence>
<comment type="similarity">
    <text evidence="1">Belongs to the Gfa family.</text>
</comment>
<dbReference type="SUPFAM" id="SSF51316">
    <property type="entry name" value="Mss4-like"/>
    <property type="match status" value="1"/>
</dbReference>
<protein>
    <submittedName>
        <fullName evidence="7">Glutathione-dependent formaldehyde-activating, GFA</fullName>
    </submittedName>
</protein>
<dbReference type="GO" id="GO:0016846">
    <property type="term" value="F:carbon-sulfur lyase activity"/>
    <property type="evidence" value="ECO:0007669"/>
    <property type="project" value="InterPro"/>
</dbReference>
<dbReference type="STRING" id="631454.N177_0867"/>
<feature type="domain" description="CENP-V/GFA" evidence="6">
    <location>
        <begin position="6"/>
        <end position="116"/>
    </location>
</feature>
<dbReference type="OrthoDB" id="9807246at2"/>
<dbReference type="PATRIC" id="fig|631454.5.peg.854"/>
<dbReference type="Proteomes" id="UP000017819">
    <property type="component" value="Unassembled WGS sequence"/>
</dbReference>
<sequence length="149" mass="16357">MTTLPLTGGCLCGAVRYEVTAEPQSSATCHCRMCQRQSGSAFMGFFTVPRSGLRMTGEVREHASSGFATRGFCPVCGSSLTMAYAHEPDAVGLTMGTLDDPSSVPPALHWGVESWVVWLRITDDLPRQRTDEDPEFLEAKRRAEERDAR</sequence>
<name>V4R344_9HYPH</name>
<evidence type="ECO:0000313" key="8">
    <source>
        <dbReference type="Proteomes" id="UP000017819"/>
    </source>
</evidence>
<keyword evidence="8" id="KW-1185">Reference proteome</keyword>
<dbReference type="RefSeq" id="WP_023431013.1">
    <property type="nucleotide sequence ID" value="NZ_AWXZ01000015.1"/>
</dbReference>
<dbReference type="InterPro" id="IPR011057">
    <property type="entry name" value="Mss4-like_sf"/>
</dbReference>
<organism evidence="7 8">
    <name type="scientific">Lutibaculum baratangense AMV1</name>
    <dbReference type="NCBI Taxonomy" id="631454"/>
    <lineage>
        <taxon>Bacteria</taxon>
        <taxon>Pseudomonadati</taxon>
        <taxon>Pseudomonadota</taxon>
        <taxon>Alphaproteobacteria</taxon>
        <taxon>Hyphomicrobiales</taxon>
        <taxon>Tepidamorphaceae</taxon>
        <taxon>Lutibaculum</taxon>
    </lineage>
</organism>
<dbReference type="PANTHER" id="PTHR33337">
    <property type="entry name" value="GFA DOMAIN-CONTAINING PROTEIN"/>
    <property type="match status" value="1"/>
</dbReference>
<dbReference type="InterPro" id="IPR006913">
    <property type="entry name" value="CENP-V/GFA"/>
</dbReference>
<accession>V4R344</accession>